<dbReference type="AlphaFoldDB" id="A0A0K8SCJ0"/>
<feature type="transmembrane region" description="Helical" evidence="1">
    <location>
        <begin position="12"/>
        <end position="30"/>
    </location>
</feature>
<evidence type="ECO:0000313" key="2">
    <source>
        <dbReference type="EMBL" id="JAG51001.1"/>
    </source>
</evidence>
<keyword evidence="1" id="KW-1133">Transmembrane helix</keyword>
<sequence length="128" mass="13946">GQRCFNTLINTAMYSMCVKIALCLALVACIDGHVLRTLPLSPEGITVEIVLKNKETRHHPVTTMTVDINEKDKKVGILTAEAPSGVPKGFRAMFAKAPRLENRNSVRVGSCPEGTERQSGFCFPTDDA</sequence>
<organism evidence="2">
    <name type="scientific">Lygus hesperus</name>
    <name type="common">Western plant bug</name>
    <dbReference type="NCBI Taxonomy" id="30085"/>
    <lineage>
        <taxon>Eukaryota</taxon>
        <taxon>Metazoa</taxon>
        <taxon>Ecdysozoa</taxon>
        <taxon>Arthropoda</taxon>
        <taxon>Hexapoda</taxon>
        <taxon>Insecta</taxon>
        <taxon>Pterygota</taxon>
        <taxon>Neoptera</taxon>
        <taxon>Paraneoptera</taxon>
        <taxon>Hemiptera</taxon>
        <taxon>Heteroptera</taxon>
        <taxon>Panheteroptera</taxon>
        <taxon>Cimicomorpha</taxon>
        <taxon>Miridae</taxon>
        <taxon>Mirini</taxon>
        <taxon>Lygus</taxon>
    </lineage>
</organism>
<reference evidence="2" key="1">
    <citation type="submission" date="2014-09" db="EMBL/GenBank/DDBJ databases">
        <authorList>
            <person name="Magalhaes I.L.F."/>
            <person name="Oliveira U."/>
            <person name="Santos F.R."/>
            <person name="Vidigal T.H.D.A."/>
            <person name="Brescovit A.D."/>
            <person name="Santos A.J."/>
        </authorList>
    </citation>
    <scope>NUCLEOTIDE SEQUENCE</scope>
</reference>
<name>A0A0K8SCJ0_LYGHE</name>
<keyword evidence="1" id="KW-0472">Membrane</keyword>
<protein>
    <submittedName>
        <fullName evidence="2">Uncharacterized protein</fullName>
    </submittedName>
</protein>
<keyword evidence="1" id="KW-0812">Transmembrane</keyword>
<proteinExistence type="predicted"/>
<dbReference type="EMBL" id="GBRD01014825">
    <property type="protein sequence ID" value="JAG51001.1"/>
    <property type="molecule type" value="Transcribed_RNA"/>
</dbReference>
<accession>A0A0K8SCJ0</accession>
<feature type="non-terminal residue" evidence="2">
    <location>
        <position position="1"/>
    </location>
</feature>
<evidence type="ECO:0000256" key="1">
    <source>
        <dbReference type="SAM" id="Phobius"/>
    </source>
</evidence>